<feature type="compositionally biased region" description="Basic and acidic residues" evidence="7">
    <location>
        <begin position="428"/>
        <end position="438"/>
    </location>
</feature>
<dbReference type="CDD" id="cd20071">
    <property type="entry name" value="SET_SMYD"/>
    <property type="match status" value="1"/>
</dbReference>
<feature type="region of interest" description="Disordered" evidence="7">
    <location>
        <begin position="409"/>
        <end position="438"/>
    </location>
</feature>
<dbReference type="InterPro" id="IPR046341">
    <property type="entry name" value="SET_dom_sf"/>
</dbReference>
<evidence type="ECO:0000256" key="5">
    <source>
        <dbReference type="ARBA" id="ARBA00044528"/>
    </source>
</evidence>
<evidence type="ECO:0000256" key="2">
    <source>
        <dbReference type="ARBA" id="ARBA00022679"/>
    </source>
</evidence>
<dbReference type="AlphaFoldDB" id="A0A1D8NEA8"/>
<evidence type="ECO:0000256" key="7">
    <source>
        <dbReference type="SAM" id="MobiDB-lite"/>
    </source>
</evidence>
<evidence type="ECO:0000313" key="9">
    <source>
        <dbReference type="EMBL" id="AOW03941.1"/>
    </source>
</evidence>
<organism evidence="9 10">
    <name type="scientific">Yarrowia lipolytica</name>
    <name type="common">Candida lipolytica</name>
    <dbReference type="NCBI Taxonomy" id="4952"/>
    <lineage>
        <taxon>Eukaryota</taxon>
        <taxon>Fungi</taxon>
        <taxon>Dikarya</taxon>
        <taxon>Ascomycota</taxon>
        <taxon>Saccharomycotina</taxon>
        <taxon>Dipodascomycetes</taxon>
        <taxon>Dipodascales</taxon>
        <taxon>Dipodascales incertae sedis</taxon>
        <taxon>Yarrowia</taxon>
    </lineage>
</organism>
<name>A0A1D8NEA8_YARLL</name>
<reference evidence="9 10" key="1">
    <citation type="journal article" date="2016" name="PLoS ONE">
        <title>Sequence Assembly of Yarrowia lipolytica Strain W29/CLIB89 Shows Transposable Element Diversity.</title>
        <authorList>
            <person name="Magnan C."/>
            <person name="Yu J."/>
            <person name="Chang I."/>
            <person name="Jahn E."/>
            <person name="Kanomata Y."/>
            <person name="Wu J."/>
            <person name="Zeller M."/>
            <person name="Oakes M."/>
            <person name="Baldi P."/>
            <person name="Sandmeyer S."/>
        </authorList>
    </citation>
    <scope>NUCLEOTIDE SEQUENCE [LARGE SCALE GENOMIC DNA]</scope>
    <source>
        <strain evidence="10">CLIB89(W29)</strain>
    </source>
</reference>
<evidence type="ECO:0000256" key="3">
    <source>
        <dbReference type="ARBA" id="ARBA00022691"/>
    </source>
</evidence>
<dbReference type="KEGG" id="yli:2910600"/>
<dbReference type="VEuPathDB" id="FungiDB:YALI1_D14628g"/>
<sequence>MLGLRDVCFDPMLSSYDYHPISLMSTVPNDREIVQAVVDIWRKDKATEKLGAAKLTGLVKLTHSDWQLSEKRVKTVMKAANLGLNQEKFCYAGSIMSHATPGLDMPEKVTLNIAKNRGKGLYAKKDIKKDEELWNEQAFLLVPPLEHVGIMRKGMGCAFCSRPFQSHNGVECPSCAAKWCDNQCKKKDVTHVAMWHESRHGKVTRVEWRAFEDFCVENGWMALYALGLLWLRVIRDPKKDEVQKQMMAFARVGQDERHKAVEQSNSLFASEQSEVLWKKGYEMLDKLLLDTEFSYEKDFLPGLGMFNINNVDGNMYLTQSHLNHSCEPNVDVKNVGRTQGISVRAKRDIKTGEELFTTYVNPEHQLDDRRYNLRVNWGFNCNCTRCKREEREEMEYLDELVSNWTIEHKRKEMKEEKKERTRTRTRSVHFDKEPEVVA</sequence>
<evidence type="ECO:0000256" key="6">
    <source>
        <dbReference type="ARBA" id="ARBA00048619"/>
    </source>
</evidence>
<protein>
    <recommendedName>
        <fullName evidence="5">Histone-lysine N-methyltransferase SET5</fullName>
    </recommendedName>
    <alternativeName>
        <fullName evidence="4">SET domain-containing protein 5</fullName>
    </alternativeName>
</protein>
<proteinExistence type="predicted"/>
<dbReference type="InterPro" id="IPR001214">
    <property type="entry name" value="SET_dom"/>
</dbReference>
<dbReference type="EMBL" id="CP017556">
    <property type="protein sequence ID" value="AOW03941.1"/>
    <property type="molecule type" value="Genomic_DNA"/>
</dbReference>
<dbReference type="eggNOG" id="KOG2084">
    <property type="taxonomic scope" value="Eukaryota"/>
</dbReference>
<keyword evidence="1" id="KW-0489">Methyltransferase</keyword>
<dbReference type="GO" id="GO:0032259">
    <property type="term" value="P:methylation"/>
    <property type="evidence" value="ECO:0007669"/>
    <property type="project" value="UniProtKB-KW"/>
</dbReference>
<evidence type="ECO:0000256" key="1">
    <source>
        <dbReference type="ARBA" id="ARBA00022603"/>
    </source>
</evidence>
<dbReference type="VEuPathDB" id="FungiDB:YALI0_D11792g"/>
<dbReference type="OMA" id="LMAMYQQ"/>
<evidence type="ECO:0000259" key="8">
    <source>
        <dbReference type="PROSITE" id="PS50280"/>
    </source>
</evidence>
<feature type="compositionally biased region" description="Basic and acidic residues" evidence="7">
    <location>
        <begin position="409"/>
        <end position="419"/>
    </location>
</feature>
<dbReference type="PROSITE" id="PS50280">
    <property type="entry name" value="SET"/>
    <property type="match status" value="1"/>
</dbReference>
<dbReference type="GeneID" id="2910600"/>
<feature type="domain" description="SET" evidence="8">
    <location>
        <begin position="107"/>
        <end position="360"/>
    </location>
</feature>
<dbReference type="SUPFAM" id="SSF82199">
    <property type="entry name" value="SET domain"/>
    <property type="match status" value="1"/>
</dbReference>
<keyword evidence="2" id="KW-0808">Transferase</keyword>
<dbReference type="GO" id="GO:0042799">
    <property type="term" value="F:histone H4K20 methyltransferase activity"/>
    <property type="evidence" value="ECO:0007669"/>
    <property type="project" value="TreeGrafter"/>
</dbReference>
<dbReference type="Gene3D" id="6.10.140.2220">
    <property type="match status" value="1"/>
</dbReference>
<dbReference type="Gene3D" id="2.170.270.10">
    <property type="entry name" value="SET domain"/>
    <property type="match status" value="1"/>
</dbReference>
<dbReference type="RefSeq" id="XP_502715.3">
    <property type="nucleotide sequence ID" value="XM_502715.3"/>
</dbReference>
<evidence type="ECO:0000256" key="4">
    <source>
        <dbReference type="ARBA" id="ARBA00042380"/>
    </source>
</evidence>
<evidence type="ECO:0000313" key="10">
    <source>
        <dbReference type="Proteomes" id="UP000182444"/>
    </source>
</evidence>
<gene>
    <name evidence="9" type="ORF">YALI1_D14628g</name>
</gene>
<comment type="catalytic activity">
    <reaction evidence="6">
        <text>L-lysyl-[histone] + S-adenosyl-L-methionine = N(6)-methyl-L-lysyl-[histone] + S-adenosyl-L-homocysteine + H(+)</text>
        <dbReference type="Rhea" id="RHEA:10024"/>
        <dbReference type="Rhea" id="RHEA-COMP:9845"/>
        <dbReference type="Rhea" id="RHEA-COMP:9846"/>
        <dbReference type="ChEBI" id="CHEBI:15378"/>
        <dbReference type="ChEBI" id="CHEBI:29969"/>
        <dbReference type="ChEBI" id="CHEBI:57856"/>
        <dbReference type="ChEBI" id="CHEBI:59789"/>
        <dbReference type="ChEBI" id="CHEBI:61929"/>
    </reaction>
    <physiologicalReaction direction="left-to-right" evidence="6">
        <dbReference type="Rhea" id="RHEA:10025"/>
    </physiologicalReaction>
</comment>
<dbReference type="Proteomes" id="UP000182444">
    <property type="component" value="Chromosome 1D"/>
</dbReference>
<dbReference type="PANTHER" id="PTHR46402">
    <property type="entry name" value="SET AND MYND DOMAIN-CONTAINING PROTEIN 5"/>
    <property type="match status" value="1"/>
</dbReference>
<dbReference type="Pfam" id="PF00856">
    <property type="entry name" value="SET"/>
    <property type="match status" value="1"/>
</dbReference>
<keyword evidence="3" id="KW-0949">S-adenosyl-L-methionine</keyword>
<accession>A0A1D8NEA8</accession>
<dbReference type="GO" id="GO:0045814">
    <property type="term" value="P:negative regulation of gene expression, epigenetic"/>
    <property type="evidence" value="ECO:0007669"/>
    <property type="project" value="TreeGrafter"/>
</dbReference>
<dbReference type="Gene3D" id="1.10.220.160">
    <property type="match status" value="1"/>
</dbReference>
<dbReference type="PANTHER" id="PTHR46402:SF2">
    <property type="entry name" value="HISTONE-LYSINE N-TRIMETHYLTRANSFERASE SMYD5"/>
    <property type="match status" value="1"/>
</dbReference>